<reference evidence="2" key="1">
    <citation type="journal article" date="2011" name="Genome Biol.">
        <title>Comparative genomics of the social amoebae Dictyostelium discoideum and Dictyostelium purpureum.</title>
        <authorList>
            <consortium name="US DOE Joint Genome Institute (JGI-PGF)"/>
            <person name="Sucgang R."/>
            <person name="Kuo A."/>
            <person name="Tian X."/>
            <person name="Salerno W."/>
            <person name="Parikh A."/>
            <person name="Feasley C.L."/>
            <person name="Dalin E."/>
            <person name="Tu H."/>
            <person name="Huang E."/>
            <person name="Barry K."/>
            <person name="Lindquist E."/>
            <person name="Shapiro H."/>
            <person name="Bruce D."/>
            <person name="Schmutz J."/>
            <person name="Salamov A."/>
            <person name="Fey P."/>
            <person name="Gaudet P."/>
            <person name="Anjard C."/>
            <person name="Babu M.M."/>
            <person name="Basu S."/>
            <person name="Bushmanova Y."/>
            <person name="van der Wel H."/>
            <person name="Katoh-Kurasawa M."/>
            <person name="Dinh C."/>
            <person name="Coutinho P.M."/>
            <person name="Saito T."/>
            <person name="Elias M."/>
            <person name="Schaap P."/>
            <person name="Kay R.R."/>
            <person name="Henrissat B."/>
            <person name="Eichinger L."/>
            <person name="Rivero F."/>
            <person name="Putnam N.H."/>
            <person name="West C.M."/>
            <person name="Loomis W.F."/>
            <person name="Chisholm R.L."/>
            <person name="Shaulsky G."/>
            <person name="Strassmann J.E."/>
            <person name="Queller D.C."/>
            <person name="Kuspa A."/>
            <person name="Grigoriev I.V."/>
        </authorList>
    </citation>
    <scope>NUCLEOTIDE SEQUENCE [LARGE SCALE GENOMIC DNA]</scope>
    <source>
        <strain evidence="2">QSDP1</strain>
    </source>
</reference>
<organism evidence="1 2">
    <name type="scientific">Dictyostelium purpureum</name>
    <name type="common">Slime mold</name>
    <dbReference type="NCBI Taxonomy" id="5786"/>
    <lineage>
        <taxon>Eukaryota</taxon>
        <taxon>Amoebozoa</taxon>
        <taxon>Evosea</taxon>
        <taxon>Eumycetozoa</taxon>
        <taxon>Dictyostelia</taxon>
        <taxon>Dictyosteliales</taxon>
        <taxon>Dictyosteliaceae</taxon>
        <taxon>Dictyostelium</taxon>
    </lineage>
</organism>
<sequence length="437" mass="49216">MTNSNISSGNDIIPNNIKNEHNEALGYNNLNNTNSSNIGITSNTNNTNIATNNANPSNNTPNININTPNITTTNITTPNKRSTTATNNTKIKNNYTRLPIDISKDSLTDPVNIPSKFKLFQASTNNIGSIFGRIQYNLFDGFRVSARSLDSRIKATYEKPTTPSTQSPPIKFSASWYETPRGLREGDIGVMIPNIYSIYKRQSASVFQVGLGLGLRVHSLSRMIISPFINPRFTYFGKFGWLHLDVPINKKSNRIVLKHNMFFSIRGNTLLSSLEISSRLGDMSRYFSDHYYSNKVFDGDNDNNFSRSTSFNSLRKYQNNNNNNNNNINNNNNQHTNNYSNHNNYPLNSSIGLPTLLDYKNRITEGSRFFEVIHYKLVHVSSATEFGIRRISKLYGTKWQLEIGLKHQITAGGALQSLFTHTIGEKTTFGLSFGFDL</sequence>
<gene>
    <name evidence="1" type="ORF">DICPUDRAFT_157788</name>
</gene>
<dbReference type="OMA" id="QCLFTHT"/>
<keyword evidence="2" id="KW-1185">Reference proteome</keyword>
<dbReference type="KEGG" id="dpp:DICPUDRAFT_157788"/>
<dbReference type="RefSeq" id="XP_003293001.1">
    <property type="nucleotide sequence ID" value="XM_003292953.1"/>
</dbReference>
<dbReference type="AlphaFoldDB" id="F1A003"/>
<proteinExistence type="predicted"/>
<dbReference type="InParanoid" id="F1A003"/>
<dbReference type="eggNOG" id="ENOG502R1DF">
    <property type="taxonomic scope" value="Eukaryota"/>
</dbReference>
<accession>F1A003</accession>
<name>F1A003_DICPU</name>
<protein>
    <submittedName>
        <fullName evidence="1">Uncharacterized protein</fullName>
    </submittedName>
</protein>
<evidence type="ECO:0000313" key="2">
    <source>
        <dbReference type="Proteomes" id="UP000001064"/>
    </source>
</evidence>
<dbReference type="EMBL" id="GL871326">
    <property type="protein sequence ID" value="EGC30472.1"/>
    <property type="molecule type" value="Genomic_DNA"/>
</dbReference>
<evidence type="ECO:0000313" key="1">
    <source>
        <dbReference type="EMBL" id="EGC30472.1"/>
    </source>
</evidence>
<dbReference type="GeneID" id="10510478"/>
<dbReference type="VEuPathDB" id="AmoebaDB:DICPUDRAFT_157788"/>
<dbReference type="FunCoup" id="F1A003">
    <property type="interactions" value="373"/>
</dbReference>
<dbReference type="Proteomes" id="UP000001064">
    <property type="component" value="Unassembled WGS sequence"/>
</dbReference>
<dbReference type="OrthoDB" id="17846at2759"/>